<dbReference type="Proteomes" id="UP000256869">
    <property type="component" value="Unassembled WGS sequence"/>
</dbReference>
<dbReference type="EMBL" id="QRDY01000035">
    <property type="protein sequence ID" value="RED51945.1"/>
    <property type="molecule type" value="Genomic_DNA"/>
</dbReference>
<dbReference type="RefSeq" id="WP_181907633.1">
    <property type="nucleotide sequence ID" value="NZ_QRDY01000035.1"/>
</dbReference>
<keyword evidence="1" id="KW-0732">Signal</keyword>
<dbReference type="Gene3D" id="2.60.40.1220">
    <property type="match status" value="1"/>
</dbReference>
<evidence type="ECO:0000256" key="1">
    <source>
        <dbReference type="ARBA" id="ARBA00022729"/>
    </source>
</evidence>
<evidence type="ECO:0000313" key="2">
    <source>
        <dbReference type="EMBL" id="RED51945.1"/>
    </source>
</evidence>
<gene>
    <name evidence="2" type="ORF">DFP95_13525</name>
</gene>
<protein>
    <submittedName>
        <fullName evidence="2">Uncharacterized protein</fullName>
    </submittedName>
</protein>
<keyword evidence="3" id="KW-1185">Reference proteome</keyword>
<dbReference type="InterPro" id="IPR014755">
    <property type="entry name" value="Cu-Rt/internalin_Ig-like"/>
</dbReference>
<dbReference type="AlphaFoldDB" id="A0A3D9HRB5"/>
<evidence type="ECO:0000313" key="3">
    <source>
        <dbReference type="Proteomes" id="UP000256869"/>
    </source>
</evidence>
<sequence>MRRITAKLTLIVAIAVGIAIAFPNESDAAKRRQQEIPMLQSLSQLSPNQLLVTYDRPVDKVKGVTATNYWIQSTTEAVPTGIATLGMNDQVSPSNALTAAKVTIAAADNQNQSFILTFNQNITQGKPYKMIICYVTVPGGPPYSGDNGSAAFVGR</sequence>
<accession>A0A3D9HRB5</accession>
<name>A0A3D9HRB5_9BACL</name>
<proteinExistence type="predicted"/>
<comment type="caution">
    <text evidence="2">The sequence shown here is derived from an EMBL/GenBank/DDBJ whole genome shotgun (WGS) entry which is preliminary data.</text>
</comment>
<reference evidence="2 3" key="1">
    <citation type="submission" date="2018-07" db="EMBL/GenBank/DDBJ databases">
        <title>Genomic Encyclopedia of Type Strains, Phase III (KMG-III): the genomes of soil and plant-associated and newly described type strains.</title>
        <authorList>
            <person name="Whitman W."/>
        </authorList>
    </citation>
    <scope>NUCLEOTIDE SEQUENCE [LARGE SCALE GENOMIC DNA]</scope>
    <source>
        <strain evidence="2 3">CECT 8236</strain>
    </source>
</reference>
<organism evidence="2 3">
    <name type="scientific">Cohnella lupini</name>
    <dbReference type="NCBI Taxonomy" id="1294267"/>
    <lineage>
        <taxon>Bacteria</taxon>
        <taxon>Bacillati</taxon>
        <taxon>Bacillota</taxon>
        <taxon>Bacilli</taxon>
        <taxon>Bacillales</taxon>
        <taxon>Paenibacillaceae</taxon>
        <taxon>Cohnella</taxon>
    </lineage>
</organism>